<dbReference type="GO" id="GO:0070041">
    <property type="term" value="F:rRNA (uridine-C5-)-methyltransferase activity"/>
    <property type="evidence" value="ECO:0007669"/>
    <property type="project" value="TreeGrafter"/>
</dbReference>
<evidence type="ECO:0000313" key="7">
    <source>
        <dbReference type="EMBL" id="PZE16274.1"/>
    </source>
</evidence>
<comment type="similarity">
    <text evidence="4">Belongs to the class I-like SAM-binding methyltransferase superfamily. RNA M5U methyltransferase family.</text>
</comment>
<evidence type="ECO:0000256" key="4">
    <source>
        <dbReference type="PROSITE-ProRule" id="PRU01024"/>
    </source>
</evidence>
<feature type="domain" description="TRAM" evidence="6">
    <location>
        <begin position="1"/>
        <end position="62"/>
    </location>
</feature>
<sequence>MKRGEIIEVDITGYAFGGKGFSKIENENGPYIIFVDNTIPGQKVSARIAKKRKKHAECKLIEVLTPSSDEKQLPYQPISGAPYISLPIEKQQAYKKESTIDIYRKLGGFQNNTTLFDEFIESPEIFDYRNKMEYSFSTIRKDLETGEELDDQFALGFKTRGTWWKVENLNKPDGLFDAAFEEKLKEVRLYLEKTELPAWHPPQKKGFFRHLVVRKSFKSNQLLINLVSSSQGLKLFDRASFKEFMVNLFGDRLAGLQHTINDDVADRAKIENGNNQLLYGTPTILEELKGLMFEISMESFFQTNPKSAERLYTKAIDYAQEKFELKDEIIMDLFCGTGTIGQIVANELPNIKVIGVDIVAEAIEDAKRNAKRNAVENIEFYAADVGKFLKQYPDYNNKIHTIFLDPPRAGIAPKTLKMVIELNAKQIVYISCNPATQARDARELEDHGYVFQKFSLVDQFPHTSHIEAVGLFIKE</sequence>
<dbReference type="Pfam" id="PF05958">
    <property type="entry name" value="tRNA_U5-meth_tr"/>
    <property type="match status" value="1"/>
</dbReference>
<dbReference type="Gene3D" id="2.40.50.140">
    <property type="entry name" value="Nucleic acid-binding proteins"/>
    <property type="match status" value="1"/>
</dbReference>
<name>A0A2W1MY19_9FLAO</name>
<dbReference type="AlphaFoldDB" id="A0A2W1MY19"/>
<dbReference type="NCBIfam" id="TIGR00479">
    <property type="entry name" value="rumA"/>
    <property type="match status" value="1"/>
</dbReference>
<evidence type="ECO:0000313" key="8">
    <source>
        <dbReference type="Proteomes" id="UP000249248"/>
    </source>
</evidence>
<keyword evidence="8" id="KW-1185">Reference proteome</keyword>
<accession>A0A2W1MY19</accession>
<feature type="binding site" evidence="4">
    <location>
        <position position="302"/>
    </location>
    <ligand>
        <name>S-adenosyl-L-methionine</name>
        <dbReference type="ChEBI" id="CHEBI:59789"/>
    </ligand>
</feature>
<feature type="binding site" evidence="4">
    <location>
        <position position="357"/>
    </location>
    <ligand>
        <name>S-adenosyl-L-methionine</name>
        <dbReference type="ChEBI" id="CHEBI:59789"/>
    </ligand>
</feature>
<feature type="active site" evidence="5">
    <location>
        <position position="432"/>
    </location>
</feature>
<dbReference type="Gene3D" id="2.40.50.1070">
    <property type="match status" value="1"/>
</dbReference>
<dbReference type="FunFam" id="3.40.50.150:FF:000009">
    <property type="entry name" value="23S rRNA (Uracil(1939)-C(5))-methyltransferase RlmD"/>
    <property type="match status" value="1"/>
</dbReference>
<dbReference type="SUPFAM" id="SSF53335">
    <property type="entry name" value="S-adenosyl-L-methionine-dependent methyltransferases"/>
    <property type="match status" value="1"/>
</dbReference>
<evidence type="ECO:0000256" key="2">
    <source>
        <dbReference type="ARBA" id="ARBA00022679"/>
    </source>
</evidence>
<dbReference type="InterPro" id="IPR030390">
    <property type="entry name" value="MeTrfase_TrmA_AS"/>
</dbReference>
<dbReference type="PROSITE" id="PS01230">
    <property type="entry name" value="TRMA_1"/>
    <property type="match status" value="1"/>
</dbReference>
<dbReference type="InterPro" id="IPR010280">
    <property type="entry name" value="U5_MeTrfase_fam"/>
</dbReference>
<dbReference type="PROSITE" id="PS51687">
    <property type="entry name" value="SAM_MT_RNA_M5U"/>
    <property type="match status" value="1"/>
</dbReference>
<dbReference type="InterPro" id="IPR012340">
    <property type="entry name" value="NA-bd_OB-fold"/>
</dbReference>
<evidence type="ECO:0000256" key="5">
    <source>
        <dbReference type="PROSITE-ProRule" id="PRU10015"/>
    </source>
</evidence>
<dbReference type="PANTHER" id="PTHR11061">
    <property type="entry name" value="RNA M5U METHYLTRANSFERASE"/>
    <property type="match status" value="1"/>
</dbReference>
<protein>
    <submittedName>
        <fullName evidence="7">23S rRNA (Uracil(1939)-C(5))-methyltransferase RlmD</fullName>
    </submittedName>
</protein>
<feature type="binding site" evidence="4">
    <location>
        <position position="334"/>
    </location>
    <ligand>
        <name>S-adenosyl-L-methionine</name>
        <dbReference type="ChEBI" id="CHEBI:59789"/>
    </ligand>
</feature>
<dbReference type="Pfam" id="PF01938">
    <property type="entry name" value="TRAM"/>
    <property type="match status" value="1"/>
</dbReference>
<evidence type="ECO:0000256" key="1">
    <source>
        <dbReference type="ARBA" id="ARBA00022603"/>
    </source>
</evidence>
<evidence type="ECO:0000256" key="3">
    <source>
        <dbReference type="ARBA" id="ARBA00022691"/>
    </source>
</evidence>
<dbReference type="GO" id="GO:0070475">
    <property type="term" value="P:rRNA base methylation"/>
    <property type="evidence" value="ECO:0007669"/>
    <property type="project" value="TreeGrafter"/>
</dbReference>
<keyword evidence="2 4" id="KW-0808">Transferase</keyword>
<evidence type="ECO:0000259" key="6">
    <source>
        <dbReference type="PROSITE" id="PS50926"/>
    </source>
</evidence>
<dbReference type="PROSITE" id="PS50926">
    <property type="entry name" value="TRAM"/>
    <property type="match status" value="1"/>
</dbReference>
<feature type="binding site" evidence="4">
    <location>
        <position position="405"/>
    </location>
    <ligand>
        <name>S-adenosyl-L-methionine</name>
        <dbReference type="ChEBI" id="CHEBI:59789"/>
    </ligand>
</feature>
<dbReference type="EMBL" id="QKSB01000010">
    <property type="protein sequence ID" value="PZE16274.1"/>
    <property type="molecule type" value="Genomic_DNA"/>
</dbReference>
<reference evidence="7 8" key="1">
    <citation type="submission" date="2018-06" db="EMBL/GenBank/DDBJ databases">
        <title>The draft genome sequence of Crocinitomix sp. SM1701.</title>
        <authorList>
            <person name="Zhang X."/>
        </authorList>
    </citation>
    <scope>NUCLEOTIDE SEQUENCE [LARGE SCALE GENOMIC DNA]</scope>
    <source>
        <strain evidence="7 8">SM1701</strain>
    </source>
</reference>
<dbReference type="CDD" id="cd02440">
    <property type="entry name" value="AdoMet_MTases"/>
    <property type="match status" value="1"/>
</dbReference>
<dbReference type="InterPro" id="IPR030391">
    <property type="entry name" value="MeTrfase_TrmA_CS"/>
</dbReference>
<feature type="active site" description="Nucleophile" evidence="4">
    <location>
        <position position="432"/>
    </location>
</feature>
<keyword evidence="1 4" id="KW-0489">Methyltransferase</keyword>
<dbReference type="InterPro" id="IPR002792">
    <property type="entry name" value="TRAM_dom"/>
</dbReference>
<proteinExistence type="inferred from homology"/>
<organism evidence="7 8">
    <name type="scientific">Putridiphycobacter roseus</name>
    <dbReference type="NCBI Taxonomy" id="2219161"/>
    <lineage>
        <taxon>Bacteria</taxon>
        <taxon>Pseudomonadati</taxon>
        <taxon>Bacteroidota</taxon>
        <taxon>Flavobacteriia</taxon>
        <taxon>Flavobacteriales</taxon>
        <taxon>Crocinitomicaceae</taxon>
        <taxon>Putridiphycobacter</taxon>
    </lineage>
</organism>
<dbReference type="InterPro" id="IPR029063">
    <property type="entry name" value="SAM-dependent_MTases_sf"/>
</dbReference>
<keyword evidence="3 4" id="KW-0949">S-adenosyl-L-methionine</keyword>
<dbReference type="SUPFAM" id="SSF50249">
    <property type="entry name" value="Nucleic acid-binding proteins"/>
    <property type="match status" value="1"/>
</dbReference>
<dbReference type="OrthoDB" id="9804590at2"/>
<dbReference type="PROSITE" id="PS01231">
    <property type="entry name" value="TRMA_2"/>
    <property type="match status" value="1"/>
</dbReference>
<comment type="caution">
    <text evidence="7">The sequence shown here is derived from an EMBL/GenBank/DDBJ whole genome shotgun (WGS) entry which is preliminary data.</text>
</comment>
<dbReference type="PANTHER" id="PTHR11061:SF30">
    <property type="entry name" value="TRNA (URACIL(54)-C(5))-METHYLTRANSFERASE"/>
    <property type="match status" value="1"/>
</dbReference>
<gene>
    <name evidence="7" type="ORF">DNU06_14185</name>
</gene>
<dbReference type="Gene3D" id="3.40.50.150">
    <property type="entry name" value="Vaccinia Virus protein VP39"/>
    <property type="match status" value="1"/>
</dbReference>
<dbReference type="Proteomes" id="UP000249248">
    <property type="component" value="Unassembled WGS sequence"/>
</dbReference>
<dbReference type="RefSeq" id="WP_111064160.1">
    <property type="nucleotide sequence ID" value="NZ_JBHUCU010000037.1"/>
</dbReference>